<comment type="caution">
    <text evidence="2">The sequence shown here is derived from an EMBL/GenBank/DDBJ whole genome shotgun (WGS) entry which is preliminary data.</text>
</comment>
<evidence type="ECO:0000313" key="2">
    <source>
        <dbReference type="EMBL" id="MPC83225.1"/>
    </source>
</evidence>
<dbReference type="EMBL" id="VSRR010061911">
    <property type="protein sequence ID" value="MPC83225.1"/>
    <property type="molecule type" value="Genomic_DNA"/>
</dbReference>
<evidence type="ECO:0000256" key="1">
    <source>
        <dbReference type="SAM" id="MobiDB-lite"/>
    </source>
</evidence>
<proteinExistence type="predicted"/>
<feature type="region of interest" description="Disordered" evidence="1">
    <location>
        <begin position="34"/>
        <end position="73"/>
    </location>
</feature>
<protein>
    <submittedName>
        <fullName evidence="2">Uncharacterized protein</fullName>
    </submittedName>
</protein>
<reference evidence="2 3" key="1">
    <citation type="submission" date="2019-05" db="EMBL/GenBank/DDBJ databases">
        <title>Another draft genome of Portunus trituberculatus and its Hox gene families provides insights of decapod evolution.</title>
        <authorList>
            <person name="Jeong J.-H."/>
            <person name="Song I."/>
            <person name="Kim S."/>
            <person name="Choi T."/>
            <person name="Kim D."/>
            <person name="Ryu S."/>
            <person name="Kim W."/>
        </authorList>
    </citation>
    <scope>NUCLEOTIDE SEQUENCE [LARGE SCALE GENOMIC DNA]</scope>
    <source>
        <tissue evidence="2">Muscle</tissue>
    </source>
</reference>
<keyword evidence="3" id="KW-1185">Reference proteome</keyword>
<organism evidence="2 3">
    <name type="scientific">Portunus trituberculatus</name>
    <name type="common">Swimming crab</name>
    <name type="synonym">Neptunus trituberculatus</name>
    <dbReference type="NCBI Taxonomy" id="210409"/>
    <lineage>
        <taxon>Eukaryota</taxon>
        <taxon>Metazoa</taxon>
        <taxon>Ecdysozoa</taxon>
        <taxon>Arthropoda</taxon>
        <taxon>Crustacea</taxon>
        <taxon>Multicrustacea</taxon>
        <taxon>Malacostraca</taxon>
        <taxon>Eumalacostraca</taxon>
        <taxon>Eucarida</taxon>
        <taxon>Decapoda</taxon>
        <taxon>Pleocyemata</taxon>
        <taxon>Brachyura</taxon>
        <taxon>Eubrachyura</taxon>
        <taxon>Portunoidea</taxon>
        <taxon>Portunidae</taxon>
        <taxon>Portuninae</taxon>
        <taxon>Portunus</taxon>
    </lineage>
</organism>
<name>A0A5B7ILI6_PORTR</name>
<gene>
    <name evidence="2" type="ORF">E2C01_077928</name>
</gene>
<dbReference type="AlphaFoldDB" id="A0A5B7ILI6"/>
<evidence type="ECO:0000313" key="3">
    <source>
        <dbReference type="Proteomes" id="UP000324222"/>
    </source>
</evidence>
<feature type="compositionally biased region" description="Basic and acidic residues" evidence="1">
    <location>
        <begin position="47"/>
        <end position="56"/>
    </location>
</feature>
<accession>A0A5B7ILI6</accession>
<sequence>MARSDAWEPTRVIGKENDQAITVRVCCAIGIRQNIARARGRTPRSKNGRDAPEASRHSSRKRRKPAADELAAV</sequence>
<dbReference type="Proteomes" id="UP000324222">
    <property type="component" value="Unassembled WGS sequence"/>
</dbReference>